<feature type="compositionally biased region" description="Acidic residues" evidence="1">
    <location>
        <begin position="152"/>
        <end position="167"/>
    </location>
</feature>
<keyword evidence="4" id="KW-1185">Reference proteome</keyword>
<dbReference type="EMBL" id="GL876971">
    <property type="protein sequence ID" value="KLU88591.1"/>
    <property type="molecule type" value="Genomic_DNA"/>
</dbReference>
<dbReference type="EnsemblFungi" id="MAPG_07577T0">
    <property type="protein sequence ID" value="MAPG_07577T0"/>
    <property type="gene ID" value="MAPG_07577"/>
</dbReference>
<dbReference type="OMA" id="TRCWYEM"/>
<reference evidence="4" key="2">
    <citation type="submission" date="2010-05" db="EMBL/GenBank/DDBJ databases">
        <title>The genome sequence of Magnaporthe poae strain ATCC 64411.</title>
        <authorList>
            <person name="Ma L.-J."/>
            <person name="Dead R."/>
            <person name="Young S."/>
            <person name="Zeng Q."/>
            <person name="Koehrsen M."/>
            <person name="Alvarado L."/>
            <person name="Berlin A."/>
            <person name="Chapman S.B."/>
            <person name="Chen Z."/>
            <person name="Freedman E."/>
            <person name="Gellesch M."/>
            <person name="Goldberg J."/>
            <person name="Griggs A."/>
            <person name="Gujja S."/>
            <person name="Heilman E.R."/>
            <person name="Heiman D."/>
            <person name="Hepburn T."/>
            <person name="Howarth C."/>
            <person name="Jen D."/>
            <person name="Larson L."/>
            <person name="Mehta T."/>
            <person name="Neiman D."/>
            <person name="Pearson M."/>
            <person name="Roberts A."/>
            <person name="Saif S."/>
            <person name="Shea T."/>
            <person name="Shenoy N."/>
            <person name="Sisk P."/>
            <person name="Stolte C."/>
            <person name="Sykes S."/>
            <person name="Walk T."/>
            <person name="White J."/>
            <person name="Yandava C."/>
            <person name="Haas B."/>
            <person name="Nusbaum C."/>
            <person name="Birren B."/>
        </authorList>
    </citation>
    <scope>NUCLEOTIDE SEQUENCE [LARGE SCALE GENOMIC DNA]</scope>
    <source>
        <strain evidence="4">ATCC 64411 / 73-15</strain>
    </source>
</reference>
<gene>
    <name evidence="2" type="ORF">MAPG_07577</name>
</gene>
<dbReference type="eggNOG" id="ENOG502SC2S">
    <property type="taxonomic scope" value="Eukaryota"/>
</dbReference>
<dbReference type="VEuPathDB" id="FungiDB:MAPG_07577"/>
<evidence type="ECO:0000313" key="3">
    <source>
        <dbReference type="EnsemblFungi" id="MAPG_07577T0"/>
    </source>
</evidence>
<dbReference type="PANTHER" id="PTHR46603:SF1">
    <property type="entry name" value="ABSCISSION_NOCUT CHECKPOINT REGULATOR"/>
    <property type="match status" value="1"/>
</dbReference>
<feature type="region of interest" description="Disordered" evidence="1">
    <location>
        <begin position="263"/>
        <end position="329"/>
    </location>
</feature>
<dbReference type="SUPFAM" id="SSF57845">
    <property type="entry name" value="B-box zinc-binding domain"/>
    <property type="match status" value="1"/>
</dbReference>
<evidence type="ECO:0008006" key="5">
    <source>
        <dbReference type="Google" id="ProtNLM"/>
    </source>
</evidence>
<feature type="compositionally biased region" description="Gly residues" evidence="1">
    <location>
        <begin position="278"/>
        <end position="292"/>
    </location>
</feature>
<protein>
    <recommendedName>
        <fullName evidence="5">Zinc finger FYVE domain-containing protein</fullName>
    </recommendedName>
</protein>
<dbReference type="CDD" id="cd19817">
    <property type="entry name" value="Bbox1_ANCHR-like"/>
    <property type="match status" value="1"/>
</dbReference>
<reference evidence="3" key="5">
    <citation type="submission" date="2015-06" db="UniProtKB">
        <authorList>
            <consortium name="EnsemblFungi"/>
        </authorList>
    </citation>
    <scope>IDENTIFICATION</scope>
    <source>
        <strain evidence="3">ATCC 64411</strain>
    </source>
</reference>
<dbReference type="Pfam" id="PF22586">
    <property type="entry name" value="ANCHR-like_BBOX"/>
    <property type="match status" value="1"/>
</dbReference>
<reference evidence="2" key="3">
    <citation type="submission" date="2011-03" db="EMBL/GenBank/DDBJ databases">
        <title>Annotation of Magnaporthe poae ATCC 64411.</title>
        <authorList>
            <person name="Ma L.-J."/>
            <person name="Dead R."/>
            <person name="Young S.K."/>
            <person name="Zeng Q."/>
            <person name="Gargeya S."/>
            <person name="Fitzgerald M."/>
            <person name="Haas B."/>
            <person name="Abouelleil A."/>
            <person name="Alvarado L."/>
            <person name="Arachchi H.M."/>
            <person name="Berlin A."/>
            <person name="Brown A."/>
            <person name="Chapman S.B."/>
            <person name="Chen Z."/>
            <person name="Dunbar C."/>
            <person name="Freedman E."/>
            <person name="Gearin G."/>
            <person name="Gellesch M."/>
            <person name="Goldberg J."/>
            <person name="Griggs A."/>
            <person name="Gujja S."/>
            <person name="Heiman D."/>
            <person name="Howarth C."/>
            <person name="Larson L."/>
            <person name="Lui A."/>
            <person name="MacDonald P.J.P."/>
            <person name="Mehta T."/>
            <person name="Montmayeur A."/>
            <person name="Murphy C."/>
            <person name="Neiman D."/>
            <person name="Pearson M."/>
            <person name="Priest M."/>
            <person name="Roberts A."/>
            <person name="Saif S."/>
            <person name="Shea T."/>
            <person name="Shenoy N."/>
            <person name="Sisk P."/>
            <person name="Stolte C."/>
            <person name="Sykes S."/>
            <person name="Yandava C."/>
            <person name="Wortman J."/>
            <person name="Nusbaum C."/>
            <person name="Birren B."/>
        </authorList>
    </citation>
    <scope>NUCLEOTIDE SEQUENCE</scope>
    <source>
        <strain evidence="2">ATCC 64411</strain>
    </source>
</reference>
<dbReference type="AlphaFoldDB" id="A0A0C4E518"/>
<dbReference type="PANTHER" id="PTHR46603">
    <property type="entry name" value="ABSCISSION/NOCUT CHECKPOINT REGULATOR"/>
    <property type="match status" value="1"/>
</dbReference>
<evidence type="ECO:0000256" key="1">
    <source>
        <dbReference type="SAM" id="MobiDB-lite"/>
    </source>
</evidence>
<reference evidence="3" key="4">
    <citation type="journal article" date="2015" name="G3 (Bethesda)">
        <title>Genome sequences of three phytopathogenic species of the Magnaporthaceae family of fungi.</title>
        <authorList>
            <person name="Okagaki L.H."/>
            <person name="Nunes C.C."/>
            <person name="Sailsbery J."/>
            <person name="Clay B."/>
            <person name="Brown D."/>
            <person name="John T."/>
            <person name="Oh Y."/>
            <person name="Young N."/>
            <person name="Fitzgerald M."/>
            <person name="Haas B.J."/>
            <person name="Zeng Q."/>
            <person name="Young S."/>
            <person name="Adiconis X."/>
            <person name="Fan L."/>
            <person name="Levin J.Z."/>
            <person name="Mitchell T.K."/>
            <person name="Okubara P.A."/>
            <person name="Farman M.L."/>
            <person name="Kohn L.M."/>
            <person name="Birren B."/>
            <person name="Ma L.-J."/>
            <person name="Dean R.A."/>
        </authorList>
    </citation>
    <scope>NUCLEOTIDE SEQUENCE</scope>
    <source>
        <strain evidence="3">ATCC 64411 / 73-15</strain>
    </source>
</reference>
<proteinExistence type="predicted"/>
<dbReference type="EMBL" id="ADBL01001837">
    <property type="status" value="NOT_ANNOTATED_CDS"/>
    <property type="molecule type" value="Genomic_DNA"/>
</dbReference>
<dbReference type="InterPro" id="IPR044553">
    <property type="entry name" value="Bbox1_ANCHR"/>
</dbReference>
<dbReference type="STRING" id="644358.A0A0C4E518"/>
<feature type="compositionally biased region" description="Low complexity" evidence="1">
    <location>
        <begin position="74"/>
        <end position="84"/>
    </location>
</feature>
<accession>A0A0C4E518</accession>
<feature type="compositionally biased region" description="Basic and acidic residues" evidence="1">
    <location>
        <begin position="49"/>
        <end position="67"/>
    </location>
</feature>
<dbReference type="OrthoDB" id="5407799at2759"/>
<sequence>MASNSNRDKDQSLLDRLNALKGTNLNLDLDTSKNSLGTPISPFAPPGKQARDDALSARLRSLRDKSQDTPPPAGSSASPSTAAGVSTIPPPTADDSTRASVPAAAVAQPPSKVSTSHRTGVAASGPFSTFSPPEVEEDDDPLFASDAKDLDDLLEGLEDLGLPEEEAAGAAEQTEKEPQGASGPPNLDAQLTEAQRTATLFAKFEKQVSKRLDRAGLGVAAADILDGEDGDDKNDDDSDGEEIRREADDALLRALDELSLETTRLPAASADAKPSSGLGAGDPEGGSKPGAGEGEDEDFSLPTPPSTLPPAFEEEDGTEKGRRRRRGSADFEADFSSRLARLRGERGAAVAADELGLPSVPSYKPGDVDKTTRLTTRTGYTDDDVKNWCILCLEDATCRCEGCDDDVYCERCWWGMHVGPSADYDARGHRRWKFTKK</sequence>
<feature type="region of interest" description="Disordered" evidence="1">
    <location>
        <begin position="221"/>
        <end position="248"/>
    </location>
</feature>
<evidence type="ECO:0000313" key="4">
    <source>
        <dbReference type="Proteomes" id="UP000011715"/>
    </source>
</evidence>
<reference evidence="2" key="1">
    <citation type="submission" date="2010-05" db="EMBL/GenBank/DDBJ databases">
        <title>The Genome Sequence of Magnaporthe poae strain ATCC 64411.</title>
        <authorList>
            <consortium name="The Broad Institute Genome Sequencing Platform"/>
            <consortium name="Broad Institute Genome Sequencing Center for Infectious Disease"/>
            <person name="Ma L.-J."/>
            <person name="Dead R."/>
            <person name="Young S."/>
            <person name="Zeng Q."/>
            <person name="Koehrsen M."/>
            <person name="Alvarado L."/>
            <person name="Berlin A."/>
            <person name="Chapman S.B."/>
            <person name="Chen Z."/>
            <person name="Freedman E."/>
            <person name="Gellesch M."/>
            <person name="Goldberg J."/>
            <person name="Griggs A."/>
            <person name="Gujja S."/>
            <person name="Heilman E.R."/>
            <person name="Heiman D."/>
            <person name="Hepburn T."/>
            <person name="Howarth C."/>
            <person name="Jen D."/>
            <person name="Larson L."/>
            <person name="Mehta T."/>
            <person name="Neiman D."/>
            <person name="Pearson M."/>
            <person name="Roberts A."/>
            <person name="Saif S."/>
            <person name="Shea T."/>
            <person name="Shenoy N."/>
            <person name="Sisk P."/>
            <person name="Stolte C."/>
            <person name="Sykes S."/>
            <person name="Walk T."/>
            <person name="White J."/>
            <person name="Yandava C."/>
            <person name="Haas B."/>
            <person name="Nusbaum C."/>
            <person name="Birren B."/>
        </authorList>
    </citation>
    <scope>NUCLEOTIDE SEQUENCE</scope>
    <source>
        <strain evidence="2">ATCC 64411</strain>
    </source>
</reference>
<evidence type="ECO:0000313" key="2">
    <source>
        <dbReference type="EMBL" id="KLU88591.1"/>
    </source>
</evidence>
<feature type="compositionally biased region" description="Low complexity" evidence="1">
    <location>
        <begin position="99"/>
        <end position="114"/>
    </location>
</feature>
<feature type="region of interest" description="Disordered" evidence="1">
    <location>
        <begin position="26"/>
        <end position="194"/>
    </location>
</feature>
<feature type="compositionally biased region" description="Acidic residues" evidence="1">
    <location>
        <begin position="225"/>
        <end position="240"/>
    </location>
</feature>
<organism evidence="3 4">
    <name type="scientific">Magnaporthiopsis poae (strain ATCC 64411 / 73-15)</name>
    <name type="common">Kentucky bluegrass fungus</name>
    <name type="synonym">Magnaporthe poae</name>
    <dbReference type="NCBI Taxonomy" id="644358"/>
    <lineage>
        <taxon>Eukaryota</taxon>
        <taxon>Fungi</taxon>
        <taxon>Dikarya</taxon>
        <taxon>Ascomycota</taxon>
        <taxon>Pezizomycotina</taxon>
        <taxon>Sordariomycetes</taxon>
        <taxon>Sordariomycetidae</taxon>
        <taxon>Magnaporthales</taxon>
        <taxon>Magnaporthaceae</taxon>
        <taxon>Magnaporthiopsis</taxon>
    </lineage>
</organism>
<name>A0A0C4E518_MAGP6</name>
<dbReference type="Proteomes" id="UP000011715">
    <property type="component" value="Unassembled WGS sequence"/>
</dbReference>